<sequence length="548" mass="59855">MEFLKKLGAAKISAIIGAAIIVIAFFIFLVFKMSSAVLTPLYSNLSIEDASMIGMKLQSMGIKYENNTEGTEISVPSDKLLMLRMMFAQEGLPTSGNITGYEIFDRNDALGTSQFVYNVNLVRALEGELVRTISSLNQIENVRVHLVIPKKELFSKIGSEPSASVVLKMKGNQVLSKLEVASIANLVATAVPGLKIENITIVDNLGRPLKLGAEDTSAANLASTAMEMQLNIENKLKQEIENLLERTIGIGKVKANVAVDMDLDREVISSEIYDPSSQVVRSQKSSEENENDTEPSGVVGVSSNIPNAKQGTAAGSSRQRSRTDEIINYEISKTVSNKVIENGKVKALSIAVLVDGNYEIDPTTKQMKYNERSQAELDKIKSLIISGVGVNITRGDKVEVINMPFATDFVDAPVKEGMFDFIKNDIQNIVQTVVIGIVLILMVLLVIRPLVLRSLEKAKSVIQEQGLTSDVMASLEQEMKGMAKGLADTKNMALGNGLMSGGTNAGTDQTTLEEQKQRKEGVTKRFNELVEKNPEETVSLIKNWIYQE</sequence>
<feature type="transmembrane region" description="Helical" evidence="11">
    <location>
        <begin position="12"/>
        <end position="31"/>
    </location>
</feature>
<dbReference type="GO" id="GO:0009431">
    <property type="term" value="C:bacterial-type flagellum basal body, MS ring"/>
    <property type="evidence" value="ECO:0007669"/>
    <property type="project" value="InterPro"/>
</dbReference>
<evidence type="ECO:0000256" key="1">
    <source>
        <dbReference type="ARBA" id="ARBA00004117"/>
    </source>
</evidence>
<evidence type="ECO:0000259" key="13">
    <source>
        <dbReference type="Pfam" id="PF08345"/>
    </source>
</evidence>
<feature type="compositionally biased region" description="Polar residues" evidence="10">
    <location>
        <begin position="301"/>
        <end position="318"/>
    </location>
</feature>
<comment type="subcellular location">
    <subcellularLocation>
        <location evidence="1 9">Bacterial flagellum basal body</location>
    </subcellularLocation>
    <subcellularLocation>
        <location evidence="2">Cell membrane</location>
        <topology evidence="2">Multi-pass membrane protein</topology>
    </subcellularLocation>
</comment>
<dbReference type="Gene3D" id="3.30.300.30">
    <property type="match status" value="1"/>
</dbReference>
<evidence type="ECO:0000256" key="5">
    <source>
        <dbReference type="ARBA" id="ARBA00022692"/>
    </source>
</evidence>
<dbReference type="GO" id="GO:0005886">
    <property type="term" value="C:plasma membrane"/>
    <property type="evidence" value="ECO:0007669"/>
    <property type="project" value="UniProtKB-SubCell"/>
</dbReference>
<feature type="transmembrane region" description="Helical" evidence="11">
    <location>
        <begin position="429"/>
        <end position="451"/>
    </location>
</feature>
<dbReference type="PANTHER" id="PTHR30046">
    <property type="entry name" value="FLAGELLAR M-RING PROTEIN"/>
    <property type="match status" value="1"/>
</dbReference>
<keyword evidence="8 9" id="KW-0975">Bacterial flagellum</keyword>
<evidence type="ECO:0000313" key="15">
    <source>
        <dbReference type="Proteomes" id="UP000031258"/>
    </source>
</evidence>
<keyword evidence="6 11" id="KW-1133">Transmembrane helix</keyword>
<evidence type="ECO:0000259" key="12">
    <source>
        <dbReference type="Pfam" id="PF01514"/>
    </source>
</evidence>
<evidence type="ECO:0000256" key="4">
    <source>
        <dbReference type="ARBA" id="ARBA00022475"/>
    </source>
</evidence>
<proteinExistence type="inferred from homology"/>
<keyword evidence="4" id="KW-1003">Cell membrane</keyword>
<dbReference type="PATRIC" id="fig|86105.3.peg.616"/>
<feature type="region of interest" description="Disordered" evidence="10">
    <location>
        <begin position="274"/>
        <end position="321"/>
    </location>
</feature>
<keyword evidence="7 11" id="KW-0472">Membrane</keyword>
<dbReference type="InterPro" id="IPR043427">
    <property type="entry name" value="YscJ/FliF"/>
</dbReference>
<dbReference type="NCBIfam" id="TIGR00206">
    <property type="entry name" value="fliF"/>
    <property type="match status" value="1"/>
</dbReference>
<evidence type="ECO:0000256" key="3">
    <source>
        <dbReference type="ARBA" id="ARBA00007971"/>
    </source>
</evidence>
<evidence type="ECO:0000256" key="11">
    <source>
        <dbReference type="SAM" id="Phobius"/>
    </source>
</evidence>
<name>A0A0C1QZS9_9RICK</name>
<dbReference type="GO" id="GO:0071973">
    <property type="term" value="P:bacterial-type flagellum-dependent cell motility"/>
    <property type="evidence" value="ECO:0007669"/>
    <property type="project" value="InterPro"/>
</dbReference>
<evidence type="ECO:0000256" key="10">
    <source>
        <dbReference type="SAM" id="MobiDB-lite"/>
    </source>
</evidence>
<evidence type="ECO:0000313" key="14">
    <source>
        <dbReference type="EMBL" id="KIE05525.1"/>
    </source>
</evidence>
<keyword evidence="14" id="KW-0969">Cilium</keyword>
<dbReference type="AlphaFoldDB" id="A0A0C1QZS9"/>
<protein>
    <recommendedName>
        <fullName evidence="9">Flagellar M-ring protein</fullName>
    </recommendedName>
</protein>
<dbReference type="PANTHER" id="PTHR30046:SF0">
    <property type="entry name" value="FLAGELLAR M-RING PROTEIN"/>
    <property type="match status" value="1"/>
</dbReference>
<keyword evidence="14" id="KW-0282">Flagellum</keyword>
<keyword evidence="14" id="KW-0966">Cell projection</keyword>
<dbReference type="InterPro" id="IPR000067">
    <property type="entry name" value="FlgMring_FliF"/>
</dbReference>
<evidence type="ECO:0000256" key="2">
    <source>
        <dbReference type="ARBA" id="ARBA00004651"/>
    </source>
</evidence>
<dbReference type="InterPro" id="IPR006182">
    <property type="entry name" value="FliF_N_dom"/>
</dbReference>
<dbReference type="EMBL" id="JSWE01000092">
    <property type="protein sequence ID" value="KIE05525.1"/>
    <property type="molecule type" value="Genomic_DNA"/>
</dbReference>
<keyword evidence="15" id="KW-1185">Reference proteome</keyword>
<accession>A0A0C1QZS9</accession>
<dbReference type="Proteomes" id="UP000031258">
    <property type="component" value="Unassembled WGS sequence"/>
</dbReference>
<evidence type="ECO:0000256" key="7">
    <source>
        <dbReference type="ARBA" id="ARBA00023136"/>
    </source>
</evidence>
<feature type="domain" description="Flagellar M-ring N-terminal" evidence="12">
    <location>
        <begin position="38"/>
        <end position="209"/>
    </location>
</feature>
<dbReference type="RefSeq" id="WP_053332545.1">
    <property type="nucleotide sequence ID" value="NZ_JSWE01000092.1"/>
</dbReference>
<dbReference type="Pfam" id="PF01514">
    <property type="entry name" value="YscJ_FliF"/>
    <property type="match status" value="1"/>
</dbReference>
<dbReference type="STRING" id="86105.NF27_DP00690"/>
<evidence type="ECO:0000256" key="6">
    <source>
        <dbReference type="ARBA" id="ARBA00022989"/>
    </source>
</evidence>
<gene>
    <name evidence="14" type="primary">fliF_2</name>
    <name evidence="14" type="ORF">NF27_DP00690</name>
</gene>
<dbReference type="PIRSF" id="PIRSF004862">
    <property type="entry name" value="FliF"/>
    <property type="match status" value="1"/>
</dbReference>
<keyword evidence="5 11" id="KW-0812">Transmembrane</keyword>
<dbReference type="InterPro" id="IPR045851">
    <property type="entry name" value="AMP-bd_C_sf"/>
</dbReference>
<dbReference type="Pfam" id="PF08345">
    <property type="entry name" value="YscJ_FliF_C"/>
    <property type="match status" value="1"/>
</dbReference>
<evidence type="ECO:0000256" key="8">
    <source>
        <dbReference type="ARBA" id="ARBA00023143"/>
    </source>
</evidence>
<comment type="function">
    <text evidence="9">The M ring may be actively involved in energy transduction.</text>
</comment>
<dbReference type="InterPro" id="IPR013556">
    <property type="entry name" value="Flag_M-ring_C"/>
</dbReference>
<dbReference type="PRINTS" id="PR01009">
    <property type="entry name" value="FLGMRINGFLIF"/>
</dbReference>
<comment type="similarity">
    <text evidence="3 9">Belongs to the FliF family.</text>
</comment>
<reference evidence="14 15" key="1">
    <citation type="submission" date="2014-11" db="EMBL/GenBank/DDBJ databases">
        <title>A Rickettsiales Symbiont of Amoebae With Ancient Features.</title>
        <authorList>
            <person name="Schulz F."/>
            <person name="Martijn J."/>
            <person name="Wascher F."/>
            <person name="Kostanjsek R."/>
            <person name="Ettema T.J."/>
            <person name="Horn M."/>
        </authorList>
    </citation>
    <scope>NUCLEOTIDE SEQUENCE [LARGE SCALE GENOMIC DNA]</scope>
    <source>
        <strain evidence="14 15">UWC36</strain>
    </source>
</reference>
<organism evidence="14 15">
    <name type="scientific">Candidatus Jidaibacter acanthamoebae</name>
    <dbReference type="NCBI Taxonomy" id="86105"/>
    <lineage>
        <taxon>Bacteria</taxon>
        <taxon>Pseudomonadati</taxon>
        <taxon>Pseudomonadota</taxon>
        <taxon>Alphaproteobacteria</taxon>
        <taxon>Rickettsiales</taxon>
        <taxon>Candidatus Midichloriaceae</taxon>
        <taxon>Candidatus Jidaibacter</taxon>
    </lineage>
</organism>
<dbReference type="GO" id="GO:0003774">
    <property type="term" value="F:cytoskeletal motor activity"/>
    <property type="evidence" value="ECO:0007669"/>
    <property type="project" value="InterPro"/>
</dbReference>
<dbReference type="OrthoDB" id="9807026at2"/>
<comment type="caution">
    <text evidence="14">The sequence shown here is derived from an EMBL/GenBank/DDBJ whole genome shotgun (WGS) entry which is preliminary data.</text>
</comment>
<evidence type="ECO:0000256" key="9">
    <source>
        <dbReference type="PIRNR" id="PIRNR004862"/>
    </source>
</evidence>
<feature type="domain" description="Flagellar M-ring C-terminal" evidence="13">
    <location>
        <begin position="244"/>
        <end position="405"/>
    </location>
</feature>